<organism evidence="6 9">
    <name type="scientific">Mycobacterium alsense</name>
    <dbReference type="NCBI Taxonomy" id="324058"/>
    <lineage>
        <taxon>Bacteria</taxon>
        <taxon>Bacillati</taxon>
        <taxon>Actinomycetota</taxon>
        <taxon>Actinomycetes</taxon>
        <taxon>Mycobacteriales</taxon>
        <taxon>Mycobacteriaceae</taxon>
        <taxon>Mycobacterium</taxon>
    </lineage>
</organism>
<keyword evidence="5" id="KW-0812">Transmembrane</keyword>
<feature type="region of interest" description="Disordered" evidence="4">
    <location>
        <begin position="33"/>
        <end position="52"/>
    </location>
</feature>
<evidence type="ECO:0000313" key="8">
    <source>
        <dbReference type="Proteomes" id="UP000192319"/>
    </source>
</evidence>
<evidence type="ECO:0000256" key="3">
    <source>
        <dbReference type="ARBA" id="ARBA00023186"/>
    </source>
</evidence>
<dbReference type="EMBL" id="MVHD01000015">
    <property type="protein sequence ID" value="OQZ90779.1"/>
    <property type="molecule type" value="Genomic_DNA"/>
</dbReference>
<evidence type="ECO:0000256" key="1">
    <source>
        <dbReference type="ARBA" id="ARBA00022741"/>
    </source>
</evidence>
<keyword evidence="2" id="KW-0067">ATP-binding</keyword>
<dbReference type="GO" id="GO:0005524">
    <property type="term" value="F:ATP binding"/>
    <property type="evidence" value="ECO:0007669"/>
    <property type="project" value="UniProtKB-KW"/>
</dbReference>
<feature type="region of interest" description="Disordered" evidence="4">
    <location>
        <begin position="458"/>
        <end position="606"/>
    </location>
</feature>
<dbReference type="InterPro" id="IPR013126">
    <property type="entry name" value="Hsp_70_fam"/>
</dbReference>
<dbReference type="PRINTS" id="PR01217">
    <property type="entry name" value="PRICHEXTENSN"/>
</dbReference>
<dbReference type="GO" id="GO:0140662">
    <property type="term" value="F:ATP-dependent protein folding chaperone"/>
    <property type="evidence" value="ECO:0007669"/>
    <property type="project" value="InterPro"/>
</dbReference>
<protein>
    <submittedName>
        <fullName evidence="6">Hsp70 family protein</fullName>
    </submittedName>
</protein>
<keyword evidence="1" id="KW-0547">Nucleotide-binding</keyword>
<name>A0AA41XQR6_9MYCO</name>
<dbReference type="Proteomes" id="UP001141650">
    <property type="component" value="Unassembled WGS sequence"/>
</dbReference>
<feature type="transmembrane region" description="Helical" evidence="5">
    <location>
        <begin position="433"/>
        <end position="455"/>
    </location>
</feature>
<sequence>MSGPLGLSIGTANLVAARAGGAPVTRGSVLTLFGHRPPEVGTPEENPGLDEPGLPLRGFVERVGDPELVVAADGSAHAGEALTAAALEGMARTVGCGAPVAVAVPGHWVEHQVGALRAAVRSCPALTPDTEPPAFICDGTAALAALYAQPGFPDDGVVVLCDFGASGTSITLADAAANFRQIAPTMRYTGFSGNQLDQTILRHVASDPGADAAGTAPLPPLDRRLVQCRIAKEQLSSATVTVIPADLPGIGADFRLARGEFETLISTPLQRFVECIVEVLQRIGIPPGRLAAIATVGGGACIPLITSRLSDRLEAPVVTTPQPGLSAAIGAAVLAQLRSSPAATPLGVAATEMAPAAWAAEVARSAAGRATAEGDRSATYRALAWSQEAASGGLPVPAVEEEVDAGDPGAAAVVPPAPPVAPRARRRRWYRRWGVLLSAIGAAALVLLVAGGLAVRLGGTGDRPTDNVHGVTPPVESSRLEPPPPPTTTVEPPNSAPTEAPPPTTVVTTHPPVTTTPPTTTPPTTTPPTTTPPTSTYPTSTYPTSTYPTTTYPTTTYPTTAVPSSAYPPSRYPTTYPSTPYPGVPYPSGRSAGPALPSYPGGVPPS</sequence>
<dbReference type="Proteomes" id="UP000192319">
    <property type="component" value="Unassembled WGS sequence"/>
</dbReference>
<reference evidence="7 8" key="1">
    <citation type="submission" date="2017-02" db="EMBL/GenBank/DDBJ databases">
        <title>The new phylogeny of genus Mycobacterium.</title>
        <authorList>
            <person name="Tortoli E."/>
            <person name="Trovato A."/>
            <person name="Cirillo D.M."/>
        </authorList>
    </citation>
    <scope>NUCLEOTIDE SEQUENCE [LARGE SCALE GENOMIC DNA]</scope>
    <source>
        <strain evidence="7 8">DSM 45230</strain>
    </source>
</reference>
<evidence type="ECO:0000256" key="2">
    <source>
        <dbReference type="ARBA" id="ARBA00022840"/>
    </source>
</evidence>
<feature type="compositionally biased region" description="Pro residues" evidence="4">
    <location>
        <begin position="519"/>
        <end position="531"/>
    </location>
</feature>
<dbReference type="PANTHER" id="PTHR42749:SF1">
    <property type="entry name" value="CELL SHAPE-DETERMINING PROTEIN MREB"/>
    <property type="match status" value="1"/>
</dbReference>
<keyword evidence="5" id="KW-0472">Membrane</keyword>
<dbReference type="EMBL" id="JACKVH010000012">
    <property type="protein sequence ID" value="MCV7379575.1"/>
    <property type="molecule type" value="Genomic_DNA"/>
</dbReference>
<evidence type="ECO:0000256" key="5">
    <source>
        <dbReference type="SAM" id="Phobius"/>
    </source>
</evidence>
<evidence type="ECO:0000313" key="6">
    <source>
        <dbReference type="EMBL" id="MCV7379575.1"/>
    </source>
</evidence>
<keyword evidence="8" id="KW-1185">Reference proteome</keyword>
<dbReference type="Gene3D" id="3.30.420.40">
    <property type="match status" value="2"/>
</dbReference>
<accession>A0AA41XQR6</accession>
<gene>
    <name evidence="7" type="ORF">BST11_11470</name>
    <name evidence="6" type="ORF">H7K38_13055</name>
</gene>
<dbReference type="PANTHER" id="PTHR42749">
    <property type="entry name" value="CELL SHAPE-DETERMINING PROTEIN MREB"/>
    <property type="match status" value="1"/>
</dbReference>
<evidence type="ECO:0000313" key="9">
    <source>
        <dbReference type="Proteomes" id="UP001141650"/>
    </source>
</evidence>
<reference evidence="6" key="3">
    <citation type="journal article" date="2022" name="BMC Genomics">
        <title>Comparative genome analysis of mycobacteria focusing on tRNA and non-coding RNA.</title>
        <authorList>
            <person name="Behra P.R.K."/>
            <person name="Pettersson B.M.F."/>
            <person name="Ramesh M."/>
            <person name="Das S."/>
            <person name="Dasgupta S."/>
            <person name="Kirsebom L.A."/>
        </authorList>
    </citation>
    <scope>NUCLEOTIDE SEQUENCE</scope>
    <source>
        <strain evidence="6">CCUG 55640</strain>
    </source>
</reference>
<dbReference type="Pfam" id="PF00012">
    <property type="entry name" value="HSP70"/>
    <property type="match status" value="1"/>
</dbReference>
<dbReference type="SUPFAM" id="SSF53067">
    <property type="entry name" value="Actin-like ATPase domain"/>
    <property type="match status" value="1"/>
</dbReference>
<feature type="compositionally biased region" description="Low complexity" evidence="4">
    <location>
        <begin position="532"/>
        <end position="578"/>
    </location>
</feature>
<keyword evidence="3" id="KW-0143">Chaperone</keyword>
<dbReference type="RefSeq" id="WP_083138087.1">
    <property type="nucleotide sequence ID" value="NZ_JACKVH010000012.1"/>
</dbReference>
<comment type="caution">
    <text evidence="6">The sequence shown here is derived from an EMBL/GenBank/DDBJ whole genome shotgun (WGS) entry which is preliminary data.</text>
</comment>
<evidence type="ECO:0000256" key="4">
    <source>
        <dbReference type="SAM" id="MobiDB-lite"/>
    </source>
</evidence>
<feature type="compositionally biased region" description="Low complexity" evidence="4">
    <location>
        <begin position="488"/>
        <end position="498"/>
    </location>
</feature>
<feature type="compositionally biased region" description="Low complexity" evidence="4">
    <location>
        <begin position="505"/>
        <end position="518"/>
    </location>
</feature>
<reference evidence="6" key="2">
    <citation type="submission" date="2020-07" db="EMBL/GenBank/DDBJ databases">
        <authorList>
            <person name="Pettersson B.M.F."/>
            <person name="Behra P.R.K."/>
            <person name="Ramesh M."/>
            <person name="Das S."/>
            <person name="Dasgupta S."/>
            <person name="Kirsebom L.A."/>
        </authorList>
    </citation>
    <scope>NUCLEOTIDE SEQUENCE</scope>
    <source>
        <strain evidence="6">CCUG 55640</strain>
    </source>
</reference>
<dbReference type="Gene3D" id="3.90.640.10">
    <property type="entry name" value="Actin, Chain A, domain 4"/>
    <property type="match status" value="1"/>
</dbReference>
<dbReference type="AlphaFoldDB" id="A0AA41XQR6"/>
<evidence type="ECO:0000313" key="7">
    <source>
        <dbReference type="EMBL" id="OQZ90779.1"/>
    </source>
</evidence>
<proteinExistence type="predicted"/>
<dbReference type="InterPro" id="IPR043129">
    <property type="entry name" value="ATPase_NBD"/>
</dbReference>
<keyword evidence="5" id="KW-1133">Transmembrane helix</keyword>